<protein>
    <submittedName>
        <fullName evidence="1">Uncharacterized protein</fullName>
    </submittedName>
</protein>
<accession>A0A919JAZ2</accession>
<name>A0A919JAZ2_9ACTN</name>
<evidence type="ECO:0000313" key="2">
    <source>
        <dbReference type="Proteomes" id="UP000598174"/>
    </source>
</evidence>
<dbReference type="AlphaFoldDB" id="A0A919JAZ2"/>
<evidence type="ECO:0000313" key="1">
    <source>
        <dbReference type="EMBL" id="GIE16739.1"/>
    </source>
</evidence>
<comment type="caution">
    <text evidence="1">The sequence shown here is derived from an EMBL/GenBank/DDBJ whole genome shotgun (WGS) entry which is preliminary data.</text>
</comment>
<dbReference type="EMBL" id="BOMM01000098">
    <property type="protein sequence ID" value="GIE16739.1"/>
    <property type="molecule type" value="Genomic_DNA"/>
</dbReference>
<sequence>MSRGEEAVEWVAELLRQLGPTREEVADSLRKAGITGLPDNVFEDPIANYLKANGVTSPEVDLEQVALDAYENPDMTDGPFRVRLPRPVREFILAFEEGAYADLRAEVNV</sequence>
<proteinExistence type="predicted"/>
<organism evidence="1 2">
    <name type="scientific">Paractinoplanes ferrugineus</name>
    <dbReference type="NCBI Taxonomy" id="113564"/>
    <lineage>
        <taxon>Bacteria</taxon>
        <taxon>Bacillati</taxon>
        <taxon>Actinomycetota</taxon>
        <taxon>Actinomycetes</taxon>
        <taxon>Micromonosporales</taxon>
        <taxon>Micromonosporaceae</taxon>
        <taxon>Paractinoplanes</taxon>
    </lineage>
</organism>
<keyword evidence="2" id="KW-1185">Reference proteome</keyword>
<dbReference type="Proteomes" id="UP000598174">
    <property type="component" value="Unassembled WGS sequence"/>
</dbReference>
<dbReference type="RefSeq" id="WP_203823060.1">
    <property type="nucleotide sequence ID" value="NZ_BAAABP010000067.1"/>
</dbReference>
<reference evidence="1" key="1">
    <citation type="submission" date="2021-01" db="EMBL/GenBank/DDBJ databases">
        <title>Whole genome shotgun sequence of Actinoplanes ferrugineus NBRC 15555.</title>
        <authorList>
            <person name="Komaki H."/>
            <person name="Tamura T."/>
        </authorList>
    </citation>
    <scope>NUCLEOTIDE SEQUENCE</scope>
    <source>
        <strain evidence="1">NBRC 15555</strain>
    </source>
</reference>
<gene>
    <name evidence="1" type="ORF">Afe05nite_85790</name>
</gene>